<dbReference type="Pfam" id="PF04773">
    <property type="entry name" value="FecR"/>
    <property type="match status" value="1"/>
</dbReference>
<organism evidence="4 5">
    <name type="scientific">Chitinophaga caeni</name>
    <dbReference type="NCBI Taxonomy" id="2029983"/>
    <lineage>
        <taxon>Bacteria</taxon>
        <taxon>Pseudomonadati</taxon>
        <taxon>Bacteroidota</taxon>
        <taxon>Chitinophagia</taxon>
        <taxon>Chitinophagales</taxon>
        <taxon>Chitinophagaceae</taxon>
        <taxon>Chitinophaga</taxon>
    </lineage>
</organism>
<dbReference type="GO" id="GO:0016989">
    <property type="term" value="F:sigma factor antagonist activity"/>
    <property type="evidence" value="ECO:0007669"/>
    <property type="project" value="TreeGrafter"/>
</dbReference>
<keyword evidence="1" id="KW-1133">Transmembrane helix</keyword>
<dbReference type="InterPro" id="IPR006860">
    <property type="entry name" value="FecR"/>
</dbReference>
<evidence type="ECO:0000259" key="3">
    <source>
        <dbReference type="Pfam" id="PF16344"/>
    </source>
</evidence>
<dbReference type="InterPro" id="IPR012373">
    <property type="entry name" value="Ferrdict_sens_TM"/>
</dbReference>
<dbReference type="Gene3D" id="3.55.50.30">
    <property type="match status" value="1"/>
</dbReference>
<keyword evidence="1" id="KW-0812">Transmembrane</keyword>
<keyword evidence="5" id="KW-1185">Reference proteome</keyword>
<sequence length="399" mass="43790">MDSVREIYQKALNGTATESEMYFLRSWMAEAEHAEEARALLVRSFSEVESTVDMSAGKAQAILEAILAAEKQSSGGKLRKLLPRYWKAAAVIALLALGGLYYNWLQQKQPIQPIARAVPVTDIDPAHQGAILTLSDGSEIVLDSAKKGILAAQNGVNVVLDSGQLSYNPTANTENAISYNMVNTPKGRQFSLQLPDGSKVWLNAASSIKYPTSFNGNQRLVVLSGEAYFEVAKNSKMPFRVNINNKVTVDVLGTSFNINAYGDNGSINTTLITGAVAIQRASKLQSSANKRFVLKPGQAAQVPLLQSSSGININYNADIRKALAWKNGAFNLEGASLKDVMKEVERWYNIEVVYEDGNVPDIYFTGEMSRNVKLSSFLKALKEWQINYRLEGNRLTILP</sequence>
<evidence type="ECO:0000256" key="1">
    <source>
        <dbReference type="SAM" id="Phobius"/>
    </source>
</evidence>
<dbReference type="Pfam" id="PF16344">
    <property type="entry name" value="FecR_C"/>
    <property type="match status" value="1"/>
</dbReference>
<feature type="transmembrane region" description="Helical" evidence="1">
    <location>
        <begin position="85"/>
        <end position="104"/>
    </location>
</feature>
<dbReference type="OrthoDB" id="646755at2"/>
<proteinExistence type="predicted"/>
<evidence type="ECO:0000313" key="4">
    <source>
        <dbReference type="EMBL" id="ATL49071.1"/>
    </source>
</evidence>
<dbReference type="AlphaFoldDB" id="A0A291QYT7"/>
<dbReference type="RefSeq" id="WP_098195439.1">
    <property type="nucleotide sequence ID" value="NZ_CP023777.1"/>
</dbReference>
<dbReference type="Proteomes" id="UP000220133">
    <property type="component" value="Chromosome"/>
</dbReference>
<dbReference type="PANTHER" id="PTHR30273:SF2">
    <property type="entry name" value="PROTEIN FECR"/>
    <property type="match status" value="1"/>
</dbReference>
<feature type="domain" description="Protein FecR C-terminal" evidence="3">
    <location>
        <begin position="330"/>
        <end position="397"/>
    </location>
</feature>
<accession>A0A291QYT7</accession>
<evidence type="ECO:0000313" key="5">
    <source>
        <dbReference type="Proteomes" id="UP000220133"/>
    </source>
</evidence>
<keyword evidence="1" id="KW-0472">Membrane</keyword>
<name>A0A291QYT7_9BACT</name>
<dbReference type="EMBL" id="CP023777">
    <property type="protein sequence ID" value="ATL49071.1"/>
    <property type="molecule type" value="Genomic_DNA"/>
</dbReference>
<gene>
    <name evidence="4" type="ORF">COR50_18895</name>
</gene>
<dbReference type="PANTHER" id="PTHR30273">
    <property type="entry name" value="PERIPLASMIC SIGNAL SENSOR AND SIGMA FACTOR ACTIVATOR FECR-RELATED"/>
    <property type="match status" value="1"/>
</dbReference>
<protein>
    <submittedName>
        <fullName evidence="4">Iron dicitrate transport regulator FecR</fullName>
    </submittedName>
</protein>
<dbReference type="KEGG" id="cbae:COR50_18895"/>
<feature type="domain" description="FecR protein" evidence="2">
    <location>
        <begin position="182"/>
        <end position="276"/>
    </location>
</feature>
<dbReference type="Gene3D" id="2.60.120.1440">
    <property type="match status" value="1"/>
</dbReference>
<dbReference type="InterPro" id="IPR032508">
    <property type="entry name" value="FecR_C"/>
</dbReference>
<evidence type="ECO:0000259" key="2">
    <source>
        <dbReference type="Pfam" id="PF04773"/>
    </source>
</evidence>
<reference evidence="4 5" key="1">
    <citation type="submission" date="2017-10" db="EMBL/GenBank/DDBJ databases">
        <title>Paenichitinophaga pekingensis gen. nov., sp. nov., isolated from activated sludge.</title>
        <authorList>
            <person name="Jin D."/>
            <person name="Kong X."/>
            <person name="Deng Y."/>
            <person name="Bai Z."/>
        </authorList>
    </citation>
    <scope>NUCLEOTIDE SEQUENCE [LARGE SCALE GENOMIC DNA]</scope>
    <source>
        <strain evidence="4 5">13</strain>
    </source>
</reference>